<dbReference type="HOGENOM" id="CLU_021322_0_1_14"/>
<dbReference type="EC" id="2.1.1.-" evidence="5"/>
<dbReference type="SUPFAM" id="SSF55315">
    <property type="entry name" value="L30e-like"/>
    <property type="match status" value="1"/>
</dbReference>
<dbReference type="EMBL" id="AE017308">
    <property type="protein sequence ID" value="AAT27633.1"/>
    <property type="molecule type" value="Genomic_DNA"/>
</dbReference>
<name>Q6KIE3_MYCM1</name>
<protein>
    <submittedName>
        <fullName evidence="5">SpoU class tRNA/rRNA methylase</fullName>
        <ecNumber evidence="5">2.1.1.-</ecNumber>
    </submittedName>
</protein>
<dbReference type="Pfam" id="PF08032">
    <property type="entry name" value="SpoU_sub_bind"/>
    <property type="match status" value="1"/>
</dbReference>
<dbReference type="GO" id="GO:0006396">
    <property type="term" value="P:RNA processing"/>
    <property type="evidence" value="ECO:0007669"/>
    <property type="project" value="InterPro"/>
</dbReference>
<dbReference type="SMART" id="SM00967">
    <property type="entry name" value="SpoU_sub_bind"/>
    <property type="match status" value="1"/>
</dbReference>
<proteinExistence type="inferred from homology"/>
<accession>Q6KIE3</accession>
<evidence type="ECO:0000256" key="2">
    <source>
        <dbReference type="ARBA" id="ARBA00022603"/>
    </source>
</evidence>
<dbReference type="GO" id="GO:0032259">
    <property type="term" value="P:methylation"/>
    <property type="evidence" value="ECO:0007669"/>
    <property type="project" value="UniProtKB-KW"/>
</dbReference>
<dbReference type="PANTHER" id="PTHR46429:SF1">
    <property type="entry name" value="23S RRNA (GUANOSINE-2'-O-)-METHYLTRANSFERASE RLMB"/>
    <property type="match status" value="1"/>
</dbReference>
<evidence type="ECO:0000313" key="6">
    <source>
        <dbReference type="Proteomes" id="UP000009072"/>
    </source>
</evidence>
<organism evidence="5 6">
    <name type="scientific">Mycoplasma mobile (strain ATCC 43663 / 163K / NCTC 11711)</name>
    <name type="common">Mesomycoplasma mobile</name>
    <dbReference type="NCBI Taxonomy" id="267748"/>
    <lineage>
        <taxon>Bacteria</taxon>
        <taxon>Bacillati</taxon>
        <taxon>Mycoplasmatota</taxon>
        <taxon>Mycoplasmoidales</taxon>
        <taxon>Metamycoplasmataceae</taxon>
        <taxon>Mesomycoplasma</taxon>
    </lineage>
</organism>
<reference evidence="5 6" key="1">
    <citation type="journal article" date="2004" name="Genome Res.">
        <title>The complete genome and proteome of Mycoplasma mobile.</title>
        <authorList>
            <person name="Jaffe J.D."/>
            <person name="Stange-Thomann N."/>
            <person name="Smith C."/>
            <person name="DeCaprio D."/>
            <person name="Fisher S."/>
            <person name="Butler J."/>
            <person name="Calvo S."/>
            <person name="Elkins T."/>
            <person name="FitzGerald M.G."/>
            <person name="Hafez N."/>
            <person name="Kodira C.D."/>
            <person name="Major J."/>
            <person name="Wang S."/>
            <person name="Wilkinson J."/>
            <person name="Nicol R."/>
            <person name="Nusbaum C."/>
            <person name="Birren B."/>
            <person name="Berg H.C."/>
            <person name="Church G.M."/>
        </authorList>
    </citation>
    <scope>NUCLEOTIDE SEQUENCE [LARGE SCALE GENOMIC DNA]</scope>
    <source>
        <strain evidence="6">ATCC 43663 / 163K / NCTC 11711</strain>
    </source>
</reference>
<evidence type="ECO:0000256" key="1">
    <source>
        <dbReference type="ARBA" id="ARBA00007228"/>
    </source>
</evidence>
<dbReference type="InterPro" id="IPR029064">
    <property type="entry name" value="Ribosomal_eL30-like_sf"/>
</dbReference>
<dbReference type="InterPro" id="IPR029028">
    <property type="entry name" value="Alpha/beta_knot_MTases"/>
</dbReference>
<keyword evidence="3 5" id="KW-0808">Transferase</keyword>
<dbReference type="AlphaFoldDB" id="Q6KIE3"/>
<dbReference type="eggNOG" id="COG0566">
    <property type="taxonomic scope" value="Bacteria"/>
</dbReference>
<gene>
    <name evidence="5" type="primary">spoU</name>
    <name evidence="5" type="ordered locus">MMOB1470</name>
</gene>
<dbReference type="GO" id="GO:0003723">
    <property type="term" value="F:RNA binding"/>
    <property type="evidence" value="ECO:0007669"/>
    <property type="project" value="InterPro"/>
</dbReference>
<evidence type="ECO:0000259" key="4">
    <source>
        <dbReference type="SMART" id="SM00967"/>
    </source>
</evidence>
<dbReference type="STRING" id="267748.MMOB1470"/>
<sequence>MKLYLSGKNSIREAIENKVEIKKIFLINKKDYESIYKDIIVEYTNLQTLNELVKTNHQNIVAELKEFNYFSLENIIKDKADKVLILDHIQDSFNFGSILRSANAFGWNYIIIPSKRSVEINDVALKVSSGGFYNVKIIKIDSLIVAINFLKEHGFWIYGSMLDENSFEIKNAPINFPIGLIIGNEHSGLSKTMINSLDVKVKIMMSGTVQSLNAAVATGILLHDLSKKSR</sequence>
<dbReference type="KEGG" id="mmo:MMOB1470"/>
<dbReference type="OrthoDB" id="9794400at2"/>
<dbReference type="CDD" id="cd18103">
    <property type="entry name" value="SpoU-like_RlmB"/>
    <property type="match status" value="1"/>
</dbReference>
<feature type="domain" description="RNA 2-O ribose methyltransferase substrate binding" evidence="4">
    <location>
        <begin position="4"/>
        <end position="70"/>
    </location>
</feature>
<dbReference type="InterPro" id="IPR004441">
    <property type="entry name" value="rRNA_MeTrfase_TrmH"/>
</dbReference>
<comment type="similarity">
    <text evidence="1">Belongs to the class IV-like SAM-binding methyltransferase superfamily. RNA methyltransferase TrmH family.</text>
</comment>
<dbReference type="InterPro" id="IPR029026">
    <property type="entry name" value="tRNA_m1G_MTases_N"/>
</dbReference>
<dbReference type="RefSeq" id="WP_011264667.1">
    <property type="nucleotide sequence ID" value="NC_006908.1"/>
</dbReference>
<keyword evidence="2 5" id="KW-0489">Methyltransferase</keyword>
<dbReference type="GO" id="GO:0008173">
    <property type="term" value="F:RNA methyltransferase activity"/>
    <property type="evidence" value="ECO:0007669"/>
    <property type="project" value="InterPro"/>
</dbReference>
<dbReference type="NCBIfam" id="TIGR00186">
    <property type="entry name" value="rRNA_methyl_3"/>
    <property type="match status" value="1"/>
</dbReference>
<dbReference type="InterPro" id="IPR013123">
    <property type="entry name" value="SpoU_subst-bd"/>
</dbReference>
<dbReference type="Proteomes" id="UP000009072">
    <property type="component" value="Chromosome"/>
</dbReference>
<dbReference type="SUPFAM" id="SSF75217">
    <property type="entry name" value="alpha/beta knot"/>
    <property type="match status" value="1"/>
</dbReference>
<dbReference type="Gene3D" id="3.40.1280.10">
    <property type="match status" value="1"/>
</dbReference>
<evidence type="ECO:0000313" key="5">
    <source>
        <dbReference type="EMBL" id="AAT27633.1"/>
    </source>
</evidence>
<dbReference type="PANTHER" id="PTHR46429">
    <property type="entry name" value="23S RRNA (GUANOSINE-2'-O-)-METHYLTRANSFERASE RLMB"/>
    <property type="match status" value="1"/>
</dbReference>
<dbReference type="Pfam" id="PF00588">
    <property type="entry name" value="SpoU_methylase"/>
    <property type="match status" value="1"/>
</dbReference>
<dbReference type="GO" id="GO:0005829">
    <property type="term" value="C:cytosol"/>
    <property type="evidence" value="ECO:0007669"/>
    <property type="project" value="TreeGrafter"/>
</dbReference>
<keyword evidence="6" id="KW-1185">Reference proteome</keyword>
<dbReference type="InterPro" id="IPR001537">
    <property type="entry name" value="SpoU_MeTrfase"/>
</dbReference>
<evidence type="ECO:0000256" key="3">
    <source>
        <dbReference type="ARBA" id="ARBA00022679"/>
    </source>
</evidence>